<evidence type="ECO:0000313" key="11">
    <source>
        <dbReference type="Proteomes" id="UP001187315"/>
    </source>
</evidence>
<dbReference type="Pfam" id="PF00084">
    <property type="entry name" value="Sushi"/>
    <property type="match status" value="8"/>
</dbReference>
<dbReference type="EMBL" id="JAVHJS010000020">
    <property type="protein sequence ID" value="KAK2825054.1"/>
    <property type="molecule type" value="Genomic_DNA"/>
</dbReference>
<sequence length="721" mass="80590">MALSRQLKLHGLLDDTQGALGDIQGVTEVGTFRKVQLEDTGIYWAGIDKIYADIMFRINVMVTEEAVSRPHIWLDGSPVVTCQGQQVLLRCRAERGTNVKYSWSKEAQVQDVLLESSTDLLFHCAFLTEDAQYICSAQNAVSRERSNPISLHLVQAGQENCIYSLMSDGSCSFDVKLKMCYVIISILLTMAVKVRAQCDTPVVGGNRIMTEGLQQGPFPEGSTIKFKCSTGYVPERRASSSITCMGTQWSELELQCRKKSCGNPGEITNGKYLYQPTDAVLFGAVVTAVCNKGYQLVGYEIRNCRETGWDGRPPLCEAVKCQAPPDVTDGTFEPAEEFYAYGDGVTYSCKRGLNLIGSSTIICSDKGHFRPDPPQCLLVTCERPEILNAVRIEGKSPPYKYSEFVRYQCNKGYKMEGSDRMICTEKGWDPPPPQCTAVKCQTPPAVTDGTFEPVKEFYSYEDEVTYSCKRGLNLIGSSVLTCSDEGHFRPDPPQCLLMTCETPEILNAFRIEGKSPPYKYRDFVRYRCNEGYKMEGSDRMICTEKGWDPPPPQCTVVKCKPPPAVTDGTFNPDKEQYTYGDEVTYSCKRGLNLVGSSVLTCSDKGHFQPDPPQCLHTTCDAPHIINGFIIGDESTFYRYKSSVRVECYSFYKMEGSDILTCEENGWNPPSPKCYFNLVWISAVIIVALIFLVLCIVYCYMKFRKPSESPPVLWDEATDAIL</sequence>
<feature type="transmembrane region" description="Helical" evidence="7">
    <location>
        <begin position="677"/>
        <end position="699"/>
    </location>
</feature>
<evidence type="ECO:0000313" key="10">
    <source>
        <dbReference type="EMBL" id="KAK2825054.1"/>
    </source>
</evidence>
<feature type="disulfide bond" evidence="6">
    <location>
        <begin position="468"/>
        <end position="495"/>
    </location>
</feature>
<feature type="disulfide bond" evidence="6">
    <location>
        <begin position="587"/>
        <end position="614"/>
    </location>
</feature>
<evidence type="ECO:0000256" key="3">
    <source>
        <dbReference type="ARBA" id="ARBA00022737"/>
    </source>
</evidence>
<keyword evidence="11" id="KW-1185">Reference proteome</keyword>
<evidence type="ECO:0000256" key="4">
    <source>
        <dbReference type="ARBA" id="ARBA00023157"/>
    </source>
</evidence>
<comment type="caution">
    <text evidence="6">Lacks conserved residue(s) required for the propagation of feature annotation.</text>
</comment>
<reference evidence="10" key="1">
    <citation type="submission" date="2023-08" db="EMBL/GenBank/DDBJ databases">
        <title>Pelteobagrus vachellii genome.</title>
        <authorList>
            <person name="Liu H."/>
        </authorList>
    </citation>
    <scope>NUCLEOTIDE SEQUENCE</scope>
    <source>
        <strain evidence="10">PRFRI_2022a</strain>
        <tissue evidence="10">Muscle</tissue>
    </source>
</reference>
<dbReference type="Proteomes" id="UP001187315">
    <property type="component" value="Unassembled WGS sequence"/>
</dbReference>
<feature type="disulfide bond" evidence="6">
    <location>
        <begin position="349"/>
        <end position="376"/>
    </location>
</feature>
<evidence type="ECO:0000256" key="5">
    <source>
        <dbReference type="ARBA" id="ARBA00023180"/>
    </source>
</evidence>
<dbReference type="SUPFAM" id="SSF48726">
    <property type="entry name" value="Immunoglobulin"/>
    <property type="match status" value="1"/>
</dbReference>
<protein>
    <submittedName>
        <fullName evidence="10">Uncharacterized protein</fullName>
    </submittedName>
</protein>
<feature type="domain" description="Sushi" evidence="9">
    <location>
        <begin position="259"/>
        <end position="318"/>
    </location>
</feature>
<keyword evidence="2" id="KW-0732">Signal</keyword>
<keyword evidence="1 6" id="KW-0768">Sushi</keyword>
<dbReference type="InterPro" id="IPR035976">
    <property type="entry name" value="Sushi/SCR/CCP_sf"/>
</dbReference>
<feature type="domain" description="Sushi" evidence="9">
    <location>
        <begin position="379"/>
        <end position="437"/>
    </location>
</feature>
<keyword evidence="3" id="KW-0677">Repeat</keyword>
<evidence type="ECO:0000256" key="7">
    <source>
        <dbReference type="SAM" id="Phobius"/>
    </source>
</evidence>
<dbReference type="PANTHER" id="PTHR19325">
    <property type="entry name" value="COMPLEMENT COMPONENT-RELATED SUSHI DOMAIN-CONTAINING"/>
    <property type="match status" value="1"/>
</dbReference>
<dbReference type="InterPro" id="IPR007110">
    <property type="entry name" value="Ig-like_dom"/>
</dbReference>
<evidence type="ECO:0000256" key="6">
    <source>
        <dbReference type="PROSITE-ProRule" id="PRU00302"/>
    </source>
</evidence>
<feature type="domain" description="Sushi" evidence="9">
    <location>
        <begin position="438"/>
        <end position="497"/>
    </location>
</feature>
<dbReference type="InterPro" id="IPR036179">
    <property type="entry name" value="Ig-like_dom_sf"/>
</dbReference>
<dbReference type="InterPro" id="IPR000436">
    <property type="entry name" value="Sushi_SCR_CCP_dom"/>
</dbReference>
<keyword evidence="7" id="KW-0812">Transmembrane</keyword>
<name>A0AA88LVM1_TACVA</name>
<dbReference type="SMART" id="SM00032">
    <property type="entry name" value="CCP"/>
    <property type="match status" value="8"/>
</dbReference>
<feature type="domain" description="Sushi" evidence="9">
    <location>
        <begin position="498"/>
        <end position="556"/>
    </location>
</feature>
<evidence type="ECO:0000256" key="1">
    <source>
        <dbReference type="ARBA" id="ARBA00022659"/>
    </source>
</evidence>
<dbReference type="Gene3D" id="2.10.70.10">
    <property type="entry name" value="Complement Module, domain 1"/>
    <property type="match status" value="8"/>
</dbReference>
<dbReference type="InterPro" id="IPR050350">
    <property type="entry name" value="Compl-Cell_Adhes-Reg"/>
</dbReference>
<feature type="domain" description="Sushi" evidence="9">
    <location>
        <begin position="196"/>
        <end position="258"/>
    </location>
</feature>
<dbReference type="PANTHER" id="PTHR19325:SF560">
    <property type="entry name" value="SUSHI, VON WILLEBRAND FACTOR TYPE A, EGF AND PENTRAXIN DOMAIN-CONTAINING PROTEIN 1"/>
    <property type="match status" value="1"/>
</dbReference>
<evidence type="ECO:0000259" key="8">
    <source>
        <dbReference type="PROSITE" id="PS50835"/>
    </source>
</evidence>
<dbReference type="PROSITE" id="PS50835">
    <property type="entry name" value="IG_LIKE"/>
    <property type="match status" value="1"/>
</dbReference>
<dbReference type="Pfam" id="PF13895">
    <property type="entry name" value="Ig_2"/>
    <property type="match status" value="1"/>
</dbReference>
<keyword evidence="4 6" id="KW-1015">Disulfide bond</keyword>
<dbReference type="Gene3D" id="2.60.40.10">
    <property type="entry name" value="Immunoglobulins"/>
    <property type="match status" value="1"/>
</dbReference>
<dbReference type="CDD" id="cd00033">
    <property type="entry name" value="CCP"/>
    <property type="match status" value="8"/>
</dbReference>
<comment type="caution">
    <text evidence="10">The sequence shown here is derived from an EMBL/GenBank/DDBJ whole genome shotgun (WGS) entry which is preliminary data.</text>
</comment>
<feature type="domain" description="Sushi" evidence="9">
    <location>
        <begin position="557"/>
        <end position="616"/>
    </location>
</feature>
<proteinExistence type="predicted"/>
<organism evidence="10 11">
    <name type="scientific">Tachysurus vachellii</name>
    <name type="common">Darkbarbel catfish</name>
    <name type="synonym">Pelteobagrus vachellii</name>
    <dbReference type="NCBI Taxonomy" id="175792"/>
    <lineage>
        <taxon>Eukaryota</taxon>
        <taxon>Metazoa</taxon>
        <taxon>Chordata</taxon>
        <taxon>Craniata</taxon>
        <taxon>Vertebrata</taxon>
        <taxon>Euteleostomi</taxon>
        <taxon>Actinopterygii</taxon>
        <taxon>Neopterygii</taxon>
        <taxon>Teleostei</taxon>
        <taxon>Ostariophysi</taxon>
        <taxon>Siluriformes</taxon>
        <taxon>Bagridae</taxon>
        <taxon>Tachysurus</taxon>
    </lineage>
</organism>
<feature type="disulfide bond" evidence="6">
    <location>
        <begin position="261"/>
        <end position="304"/>
    </location>
</feature>
<gene>
    <name evidence="10" type="ORF">Q7C36_018981</name>
</gene>
<dbReference type="FunFam" id="2.10.70.10:FF:000014">
    <property type="entry name" value="Membrane cofactor protein"/>
    <property type="match status" value="2"/>
</dbReference>
<dbReference type="InterPro" id="IPR013783">
    <property type="entry name" value="Ig-like_fold"/>
</dbReference>
<dbReference type="PROSITE" id="PS50923">
    <property type="entry name" value="SUSHI"/>
    <property type="match status" value="8"/>
</dbReference>
<evidence type="ECO:0000259" key="9">
    <source>
        <dbReference type="PROSITE" id="PS50923"/>
    </source>
</evidence>
<feature type="domain" description="Sushi" evidence="9">
    <location>
        <begin position="319"/>
        <end position="378"/>
    </location>
</feature>
<accession>A0AA88LVM1</accession>
<keyword evidence="7" id="KW-0472">Membrane</keyword>
<dbReference type="SUPFAM" id="SSF57535">
    <property type="entry name" value="Complement control module/SCR domain"/>
    <property type="match status" value="8"/>
</dbReference>
<keyword evidence="5" id="KW-0325">Glycoprotein</keyword>
<feature type="domain" description="Ig-like" evidence="8">
    <location>
        <begin position="70"/>
        <end position="150"/>
    </location>
</feature>
<dbReference type="AlphaFoldDB" id="A0AA88LVM1"/>
<keyword evidence="7" id="KW-1133">Transmembrane helix</keyword>
<feature type="domain" description="Sushi" evidence="9">
    <location>
        <begin position="617"/>
        <end position="675"/>
    </location>
</feature>
<evidence type="ECO:0000256" key="2">
    <source>
        <dbReference type="ARBA" id="ARBA00022729"/>
    </source>
</evidence>